<proteinExistence type="predicted"/>
<dbReference type="Proteomes" id="UP000001072">
    <property type="component" value="Unassembled WGS sequence"/>
</dbReference>
<evidence type="ECO:0000256" key="2">
    <source>
        <dbReference type="SAM" id="Phobius"/>
    </source>
</evidence>
<dbReference type="KEGG" id="mlr:MELLADRAFT_117592"/>
<evidence type="ECO:0000313" key="4">
    <source>
        <dbReference type="Proteomes" id="UP000001072"/>
    </source>
</evidence>
<evidence type="ECO:0000313" key="3">
    <source>
        <dbReference type="EMBL" id="EGG02350.1"/>
    </source>
</evidence>
<feature type="compositionally biased region" description="Basic and acidic residues" evidence="1">
    <location>
        <begin position="399"/>
        <end position="411"/>
    </location>
</feature>
<dbReference type="GeneID" id="18926051"/>
<dbReference type="InParanoid" id="F4RZ52"/>
<keyword evidence="2" id="KW-0812">Transmembrane</keyword>
<dbReference type="EMBL" id="GL883131">
    <property type="protein sequence ID" value="EGG02350.1"/>
    <property type="molecule type" value="Genomic_DNA"/>
</dbReference>
<dbReference type="VEuPathDB" id="FungiDB:MELLADRAFT_117592"/>
<dbReference type="HOGENOM" id="CLU_393367_0_0_1"/>
<keyword evidence="2" id="KW-0472">Membrane</keyword>
<feature type="transmembrane region" description="Helical" evidence="2">
    <location>
        <begin position="12"/>
        <end position="31"/>
    </location>
</feature>
<evidence type="ECO:0000256" key="1">
    <source>
        <dbReference type="SAM" id="MobiDB-lite"/>
    </source>
</evidence>
<dbReference type="eggNOG" id="ENOG502RP68">
    <property type="taxonomic scope" value="Eukaryota"/>
</dbReference>
<feature type="region of interest" description="Disordered" evidence="1">
    <location>
        <begin position="398"/>
        <end position="417"/>
    </location>
</feature>
<dbReference type="AlphaFoldDB" id="F4RZ52"/>
<protein>
    <submittedName>
        <fullName evidence="3">Uncharacterized protein</fullName>
    </submittedName>
</protein>
<keyword evidence="4" id="KW-1185">Reference proteome</keyword>
<dbReference type="RefSeq" id="XP_007414335.1">
    <property type="nucleotide sequence ID" value="XM_007414273.1"/>
</dbReference>
<accession>F4RZ52</accession>
<reference evidence="4" key="1">
    <citation type="journal article" date="2011" name="Proc. Natl. Acad. Sci. U.S.A.">
        <title>Obligate biotrophy features unraveled by the genomic analysis of rust fungi.</title>
        <authorList>
            <person name="Duplessis S."/>
            <person name="Cuomo C.A."/>
            <person name="Lin Y.-C."/>
            <person name="Aerts A."/>
            <person name="Tisserant E."/>
            <person name="Veneault-Fourrey C."/>
            <person name="Joly D.L."/>
            <person name="Hacquard S."/>
            <person name="Amselem J."/>
            <person name="Cantarel B.L."/>
            <person name="Chiu R."/>
            <person name="Coutinho P.M."/>
            <person name="Feau N."/>
            <person name="Field M."/>
            <person name="Frey P."/>
            <person name="Gelhaye E."/>
            <person name="Goldberg J."/>
            <person name="Grabherr M.G."/>
            <person name="Kodira C.D."/>
            <person name="Kohler A."/>
            <person name="Kuees U."/>
            <person name="Lindquist E.A."/>
            <person name="Lucas S.M."/>
            <person name="Mago R."/>
            <person name="Mauceli E."/>
            <person name="Morin E."/>
            <person name="Murat C."/>
            <person name="Pangilinan J.L."/>
            <person name="Park R."/>
            <person name="Pearson M."/>
            <person name="Quesneville H."/>
            <person name="Rouhier N."/>
            <person name="Sakthikumar S."/>
            <person name="Salamov A.A."/>
            <person name="Schmutz J."/>
            <person name="Selles B."/>
            <person name="Shapiro H."/>
            <person name="Tanguay P."/>
            <person name="Tuskan G.A."/>
            <person name="Henrissat B."/>
            <person name="Van de Peer Y."/>
            <person name="Rouze P."/>
            <person name="Ellis J.G."/>
            <person name="Dodds P.N."/>
            <person name="Schein J.E."/>
            <person name="Zhong S."/>
            <person name="Hamelin R.C."/>
            <person name="Grigoriev I.V."/>
            <person name="Szabo L.J."/>
            <person name="Martin F."/>
        </authorList>
    </citation>
    <scope>NUCLEOTIDE SEQUENCE [LARGE SCALE GENOMIC DNA]</scope>
    <source>
        <strain evidence="4">98AG31 / pathotype 3-4-7</strain>
    </source>
</reference>
<sequence length="798" mass="89953">MARSISSRHSRSLLRLAFGLAIITFAFIFRFDQWLPTNLISEPSDLSKQLHSSSSSDLNGAHLASKIKGVLTSPYHFGSQFALPVSWTGLLKEIRLASSLGSSKWTYTRSSIEIQEPPSIKLLKSNSLPSIEALPKNHLLEKVYTKSINDINDAVRRILTSDPIISSPEFKNRTSGIPGTAITANADRQSLQRWLDCTSSQGEWRWEPLANANRRPFTVHKQGPLEAKCDRSYYQASGRDRDRLITDGWSVRPSLKFRWYPSNQCNALRPRQLKQDVKLSRRDLCRLLRHKNILVVGDIAQYAMHDLLLDWTSTTPVTCYGDLYCKEHGICGGDLDDKWKGSADQLESGTLDDYVYHQLPSQPSNQPFEADEKLSKIGAAGHGLASLLNASAPALVPRASHDTSTAHKESKTSPARGTILRFRRSDSLWASSSPSHRRFAPVWQHDNTGIRDINNYWITDSRKSDLVVLSRPPIPFPLPTHQHKAFTKPTDILATHLQYLRHPSNNKTMPSVEYFENGGITAAAELVEMACRMVLEVWLPELLYSLLSLRSNASPVDQLMVWRGEWRIQTDCGASQSSSERTSTSQPEPKTKFDWNRWWQKRAAGDGPPPHTSLPTLLTIMFPDFEEELQDSSYKNHPTASRLQKLDTLNRLRDPSTVFHNLQVIFQNHLLRQLLPIFGIPFLDLESLTSIWRSGMVGGSSVSNPKLSSSPQFKLFGLFHQSSSKSFSPKINLNPIDCLHYCFPSPGMAIEEAFIGGLLKVFHVGWDSKLGQEKNWVGDAFVPVREREEIRREDGQGI</sequence>
<dbReference type="OrthoDB" id="630188at2759"/>
<organism evidence="4">
    <name type="scientific">Melampsora larici-populina (strain 98AG31 / pathotype 3-4-7)</name>
    <name type="common">Poplar leaf rust fungus</name>
    <dbReference type="NCBI Taxonomy" id="747676"/>
    <lineage>
        <taxon>Eukaryota</taxon>
        <taxon>Fungi</taxon>
        <taxon>Dikarya</taxon>
        <taxon>Basidiomycota</taxon>
        <taxon>Pucciniomycotina</taxon>
        <taxon>Pucciniomycetes</taxon>
        <taxon>Pucciniales</taxon>
        <taxon>Melampsoraceae</taxon>
        <taxon>Melampsora</taxon>
    </lineage>
</organism>
<gene>
    <name evidence="3" type="ORF">MELLADRAFT_117592</name>
</gene>
<keyword evidence="2" id="KW-1133">Transmembrane helix</keyword>
<name>F4RZ52_MELLP</name>